<name>A0A9E7LBQ4_9LILI</name>
<keyword evidence="1" id="KW-1133">Transmembrane helix</keyword>
<proteinExistence type="predicted"/>
<reference evidence="2" key="1">
    <citation type="submission" date="2022-05" db="EMBL/GenBank/DDBJ databases">
        <title>The Musa troglodytarum L. genome provides insights into the mechanism of non-climacteric behaviour and enrichment of carotenoids.</title>
        <authorList>
            <person name="Wang J."/>
        </authorList>
    </citation>
    <scope>NUCLEOTIDE SEQUENCE</scope>
    <source>
        <tissue evidence="2">Leaf</tissue>
    </source>
</reference>
<organism evidence="2 3">
    <name type="scientific">Musa troglodytarum</name>
    <name type="common">fe'i banana</name>
    <dbReference type="NCBI Taxonomy" id="320322"/>
    <lineage>
        <taxon>Eukaryota</taxon>
        <taxon>Viridiplantae</taxon>
        <taxon>Streptophyta</taxon>
        <taxon>Embryophyta</taxon>
        <taxon>Tracheophyta</taxon>
        <taxon>Spermatophyta</taxon>
        <taxon>Magnoliopsida</taxon>
        <taxon>Liliopsida</taxon>
        <taxon>Zingiberales</taxon>
        <taxon>Musaceae</taxon>
        <taxon>Musa</taxon>
    </lineage>
</organism>
<dbReference type="OrthoDB" id="5837849at2759"/>
<dbReference type="AlphaFoldDB" id="A0A9E7LBQ4"/>
<sequence length="186" mass="21127">MDVNPWSFGDTLATGDCMAATWDYYELGIIISLFTFTANLIVRFGTGSTLSGGKNVGQLEEQKKEKLGQRGAYFWWTLFFHSESVNFVREVLRPLVLPYFRFGLKTRTVADEAAKKKMDTSEDEKRKARAIRFSQVPTPNVIGQANSDLTFASPCMPLRLPELWWLSYECAEFNELKQVIDSTNAS</sequence>
<dbReference type="Proteomes" id="UP001055439">
    <property type="component" value="Chromosome 9"/>
</dbReference>
<evidence type="ECO:0000256" key="1">
    <source>
        <dbReference type="SAM" id="Phobius"/>
    </source>
</evidence>
<protein>
    <submittedName>
        <fullName evidence="2">Uncharacterized protein</fullName>
    </submittedName>
</protein>
<evidence type="ECO:0000313" key="3">
    <source>
        <dbReference type="Proteomes" id="UP001055439"/>
    </source>
</evidence>
<feature type="transmembrane region" description="Helical" evidence="1">
    <location>
        <begin position="24"/>
        <end position="42"/>
    </location>
</feature>
<evidence type="ECO:0000313" key="2">
    <source>
        <dbReference type="EMBL" id="URE44779.1"/>
    </source>
</evidence>
<keyword evidence="1" id="KW-0812">Transmembrane</keyword>
<gene>
    <name evidence="2" type="ORF">MUK42_07862</name>
</gene>
<dbReference type="EMBL" id="CP097511">
    <property type="protein sequence ID" value="URE44779.1"/>
    <property type="molecule type" value="Genomic_DNA"/>
</dbReference>
<keyword evidence="3" id="KW-1185">Reference proteome</keyword>
<keyword evidence="1" id="KW-0472">Membrane</keyword>
<accession>A0A9E7LBQ4</accession>